<sequence>MSNTNNKTDPSEKFPQLYEVFLYKKKDIIAIQKKLGINSNINQMAVSESKKGKLGIDINPVLEAELRRDKASSEKLIRLFDLLLCLEDDIITIQDELGIIGYSKQERAEEAD</sequence>
<proteinExistence type="predicted"/>
<dbReference type="EMBL" id="WTPW01000002">
    <property type="protein sequence ID" value="KAF0562283.1"/>
    <property type="molecule type" value="Genomic_DNA"/>
</dbReference>
<dbReference type="Proteomes" id="UP000439903">
    <property type="component" value="Unassembled WGS sequence"/>
</dbReference>
<dbReference type="AlphaFoldDB" id="A0A8H4B5Q5"/>
<keyword evidence="2" id="KW-1185">Reference proteome</keyword>
<organism evidence="1 2">
    <name type="scientific">Gigaspora margarita</name>
    <dbReference type="NCBI Taxonomy" id="4874"/>
    <lineage>
        <taxon>Eukaryota</taxon>
        <taxon>Fungi</taxon>
        <taxon>Fungi incertae sedis</taxon>
        <taxon>Mucoromycota</taxon>
        <taxon>Glomeromycotina</taxon>
        <taxon>Glomeromycetes</taxon>
        <taxon>Diversisporales</taxon>
        <taxon>Gigasporaceae</taxon>
        <taxon>Gigaspora</taxon>
    </lineage>
</organism>
<reference evidence="1 2" key="1">
    <citation type="journal article" date="2019" name="Environ. Microbiol.">
        <title>At the nexus of three kingdoms: the genome of the mycorrhizal fungus Gigaspora margarita provides insights into plant, endobacterial and fungal interactions.</title>
        <authorList>
            <person name="Venice F."/>
            <person name="Ghignone S."/>
            <person name="Salvioli di Fossalunga A."/>
            <person name="Amselem J."/>
            <person name="Novero M."/>
            <person name="Xianan X."/>
            <person name="Sedzielewska Toro K."/>
            <person name="Morin E."/>
            <person name="Lipzen A."/>
            <person name="Grigoriev I.V."/>
            <person name="Henrissat B."/>
            <person name="Martin F.M."/>
            <person name="Bonfante P."/>
        </authorList>
    </citation>
    <scope>NUCLEOTIDE SEQUENCE [LARGE SCALE GENOMIC DNA]</scope>
    <source>
        <strain evidence="1 2">BEG34</strain>
    </source>
</reference>
<comment type="caution">
    <text evidence="1">The sequence shown here is derived from an EMBL/GenBank/DDBJ whole genome shotgun (WGS) entry which is preliminary data.</text>
</comment>
<evidence type="ECO:0000313" key="2">
    <source>
        <dbReference type="Proteomes" id="UP000439903"/>
    </source>
</evidence>
<dbReference type="OrthoDB" id="2323657at2759"/>
<evidence type="ECO:0000313" key="1">
    <source>
        <dbReference type="EMBL" id="KAF0562283.1"/>
    </source>
</evidence>
<accession>A0A8H4B5Q5</accession>
<gene>
    <name evidence="1" type="ORF">F8M41_000059</name>
</gene>
<name>A0A8H4B5Q5_GIGMA</name>
<protein>
    <submittedName>
        <fullName evidence="1">Uncharacterized protein</fullName>
    </submittedName>
</protein>